<dbReference type="SUPFAM" id="SSF52980">
    <property type="entry name" value="Restriction endonuclease-like"/>
    <property type="match status" value="1"/>
</dbReference>
<comment type="function">
    <text evidence="6">May nick specific sequences that contain T:G mispairs resulting from m5C-deamination.</text>
</comment>
<comment type="similarity">
    <text evidence="6">Belongs to the vsr family.</text>
</comment>
<dbReference type="Pfam" id="PF03852">
    <property type="entry name" value="Vsr"/>
    <property type="match status" value="1"/>
</dbReference>
<evidence type="ECO:0000256" key="3">
    <source>
        <dbReference type="ARBA" id="ARBA00022763"/>
    </source>
</evidence>
<dbReference type="PIRSF" id="PIRSF018267">
    <property type="entry name" value="VSR_endonuc"/>
    <property type="match status" value="1"/>
</dbReference>
<dbReference type="GO" id="GO:0004519">
    <property type="term" value="F:endonuclease activity"/>
    <property type="evidence" value="ECO:0007669"/>
    <property type="project" value="UniProtKB-KW"/>
</dbReference>
<evidence type="ECO:0000313" key="9">
    <source>
        <dbReference type="Proteomes" id="UP000603200"/>
    </source>
</evidence>
<evidence type="ECO:0000256" key="5">
    <source>
        <dbReference type="ARBA" id="ARBA00023204"/>
    </source>
</evidence>
<dbReference type="EMBL" id="BOMN01000066">
    <property type="protein sequence ID" value="GIE22144.1"/>
    <property type="molecule type" value="Genomic_DNA"/>
</dbReference>
<dbReference type="EC" id="3.1.-.-" evidence="6"/>
<dbReference type="Proteomes" id="UP000603200">
    <property type="component" value="Unassembled WGS sequence"/>
</dbReference>
<feature type="region of interest" description="Disordered" evidence="7">
    <location>
        <begin position="1"/>
        <end position="23"/>
    </location>
</feature>
<keyword evidence="5 6" id="KW-0234">DNA repair</keyword>
<keyword evidence="3 6" id="KW-0227">DNA damage</keyword>
<dbReference type="InterPro" id="IPR011335">
    <property type="entry name" value="Restrct_endonuc-II-like"/>
</dbReference>
<name>A0ABQ3ZU99_9ACTN</name>
<evidence type="ECO:0000313" key="8">
    <source>
        <dbReference type="EMBL" id="GIE22144.1"/>
    </source>
</evidence>
<evidence type="ECO:0000256" key="2">
    <source>
        <dbReference type="ARBA" id="ARBA00022759"/>
    </source>
</evidence>
<dbReference type="NCBIfam" id="TIGR00632">
    <property type="entry name" value="vsr"/>
    <property type="match status" value="1"/>
</dbReference>
<evidence type="ECO:0000256" key="7">
    <source>
        <dbReference type="SAM" id="MobiDB-lite"/>
    </source>
</evidence>
<accession>A0ABQ3ZU99</accession>
<reference evidence="8 9" key="1">
    <citation type="submission" date="2021-01" db="EMBL/GenBank/DDBJ databases">
        <title>Whole genome shotgun sequence of Actinoplanes humidus NBRC 14915.</title>
        <authorList>
            <person name="Komaki H."/>
            <person name="Tamura T."/>
        </authorList>
    </citation>
    <scope>NUCLEOTIDE SEQUENCE [LARGE SCALE GENOMIC DNA]</scope>
    <source>
        <strain evidence="8 9">NBRC 14915</strain>
    </source>
</reference>
<gene>
    <name evidence="8" type="ORF">Ahu01nite_052460</name>
</gene>
<organism evidence="8 9">
    <name type="scientific">Winogradskya humida</name>
    <dbReference type="NCBI Taxonomy" id="113566"/>
    <lineage>
        <taxon>Bacteria</taxon>
        <taxon>Bacillati</taxon>
        <taxon>Actinomycetota</taxon>
        <taxon>Actinomycetes</taxon>
        <taxon>Micromonosporales</taxon>
        <taxon>Micromonosporaceae</taxon>
        <taxon>Winogradskya</taxon>
    </lineage>
</organism>
<proteinExistence type="inferred from homology"/>
<comment type="caution">
    <text evidence="8">The sequence shown here is derived from an EMBL/GenBank/DDBJ whole genome shotgun (WGS) entry which is preliminary data.</text>
</comment>
<evidence type="ECO:0000256" key="1">
    <source>
        <dbReference type="ARBA" id="ARBA00022722"/>
    </source>
</evidence>
<keyword evidence="4 6" id="KW-0378">Hydrolase</keyword>
<evidence type="ECO:0000256" key="6">
    <source>
        <dbReference type="PIRNR" id="PIRNR018267"/>
    </source>
</evidence>
<keyword evidence="1 6" id="KW-0540">Nuclease</keyword>
<dbReference type="Gene3D" id="3.40.960.10">
    <property type="entry name" value="VSR Endonuclease"/>
    <property type="match status" value="1"/>
</dbReference>
<keyword evidence="2 6" id="KW-0255">Endonuclease</keyword>
<sequence length="148" mass="17631">MKRTPEPLNADVSAQMKRMPRERTGPEMLLRRELHRRGMRFRANYKELPGRPDIAFSRAKIAVFVDGCFWHMCPLHTTMPKNNAQWWSAKLTRNVERDREKDELLRMRGWQVFHAWEHEETTEVADRLQELWLSLRNSHSSPSAVPPR</sequence>
<evidence type="ECO:0000256" key="4">
    <source>
        <dbReference type="ARBA" id="ARBA00022801"/>
    </source>
</evidence>
<dbReference type="RefSeq" id="WP_203839242.1">
    <property type="nucleotide sequence ID" value="NZ_BAAATV010000002.1"/>
</dbReference>
<dbReference type="InterPro" id="IPR004603">
    <property type="entry name" value="DNA_mismatch_endonuc_vsr"/>
</dbReference>
<keyword evidence="9" id="KW-1185">Reference proteome</keyword>
<protein>
    <recommendedName>
        <fullName evidence="6">Very short patch repair endonuclease</fullName>
        <ecNumber evidence="6">3.1.-.-</ecNumber>
    </recommendedName>
</protein>
<dbReference type="CDD" id="cd00221">
    <property type="entry name" value="Vsr"/>
    <property type="match status" value="1"/>
</dbReference>